<evidence type="ECO:0000256" key="1">
    <source>
        <dbReference type="ARBA" id="ARBA00004496"/>
    </source>
</evidence>
<dbReference type="Pfam" id="PF02631">
    <property type="entry name" value="RecX_HTH2"/>
    <property type="match status" value="1"/>
</dbReference>
<evidence type="ECO:0000313" key="8">
    <source>
        <dbReference type="Proteomes" id="UP000606490"/>
    </source>
</evidence>
<dbReference type="Gene3D" id="1.10.10.10">
    <property type="entry name" value="Winged helix-like DNA-binding domain superfamily/Winged helix DNA-binding domain"/>
    <property type="match status" value="1"/>
</dbReference>
<evidence type="ECO:0000259" key="6">
    <source>
        <dbReference type="Pfam" id="PF02631"/>
    </source>
</evidence>
<name>A0ABS1V115_9PROT</name>
<accession>A0ABS1V115</accession>
<feature type="domain" description="RecX second three-helical" evidence="6">
    <location>
        <begin position="88"/>
        <end position="128"/>
    </location>
</feature>
<evidence type="ECO:0000256" key="3">
    <source>
        <dbReference type="ARBA" id="ARBA00018111"/>
    </source>
</evidence>
<feature type="region of interest" description="Disordered" evidence="5">
    <location>
        <begin position="1"/>
        <end position="20"/>
    </location>
</feature>
<evidence type="ECO:0000256" key="5">
    <source>
        <dbReference type="SAM" id="MobiDB-lite"/>
    </source>
</evidence>
<dbReference type="RefSeq" id="WP_202824675.1">
    <property type="nucleotide sequence ID" value="NZ_JAEUXJ010000002.1"/>
</dbReference>
<comment type="similarity">
    <text evidence="2">Belongs to the RecX family.</text>
</comment>
<keyword evidence="8" id="KW-1185">Reference proteome</keyword>
<dbReference type="EMBL" id="JAEUXJ010000002">
    <property type="protein sequence ID" value="MBL6454942.1"/>
    <property type="molecule type" value="Genomic_DNA"/>
</dbReference>
<evidence type="ECO:0000256" key="2">
    <source>
        <dbReference type="ARBA" id="ARBA00009695"/>
    </source>
</evidence>
<gene>
    <name evidence="7" type="ORF">JMJ55_06380</name>
</gene>
<organism evidence="7 8">
    <name type="scientific">Belnapia mucosa</name>
    <dbReference type="NCBI Taxonomy" id="2804532"/>
    <lineage>
        <taxon>Bacteria</taxon>
        <taxon>Pseudomonadati</taxon>
        <taxon>Pseudomonadota</taxon>
        <taxon>Alphaproteobacteria</taxon>
        <taxon>Acetobacterales</taxon>
        <taxon>Roseomonadaceae</taxon>
        <taxon>Belnapia</taxon>
    </lineage>
</organism>
<evidence type="ECO:0000256" key="4">
    <source>
        <dbReference type="ARBA" id="ARBA00022490"/>
    </source>
</evidence>
<evidence type="ECO:0000313" key="7">
    <source>
        <dbReference type="EMBL" id="MBL6454942.1"/>
    </source>
</evidence>
<keyword evidence="4" id="KW-0963">Cytoplasm</keyword>
<proteinExistence type="inferred from homology"/>
<comment type="caution">
    <text evidence="7">The sequence shown here is derived from an EMBL/GenBank/DDBJ whole genome shotgun (WGS) entry which is preliminary data.</text>
</comment>
<feature type="region of interest" description="Disordered" evidence="5">
    <location>
        <begin position="178"/>
        <end position="199"/>
    </location>
</feature>
<comment type="subcellular location">
    <subcellularLocation>
        <location evidence="1">Cytoplasm</location>
    </subcellularLocation>
</comment>
<sequence>MTKERPKGPRSPRPAGPPPTEAALREAALAHLARFAATEVGLRRVLQRRVDRWARRAEAEGLDPTPAAAARALAAQVARQMVALGAVDDAAFAESRARRLARSGRSRRAIAAHLAGKGVAREVAAAALPESEGAEIDAALAQCRRRRIGPFAPEPMPREARLKALAALARAGFGREVAETALDMPPEEAEDRLTRLRQS</sequence>
<dbReference type="InterPro" id="IPR036388">
    <property type="entry name" value="WH-like_DNA-bd_sf"/>
</dbReference>
<dbReference type="Proteomes" id="UP000606490">
    <property type="component" value="Unassembled WGS sequence"/>
</dbReference>
<feature type="compositionally biased region" description="Pro residues" evidence="5">
    <location>
        <begin position="9"/>
        <end position="20"/>
    </location>
</feature>
<protein>
    <recommendedName>
        <fullName evidence="3">Regulatory protein RecX</fullName>
    </recommendedName>
</protein>
<dbReference type="InterPro" id="IPR053924">
    <property type="entry name" value="RecX_HTH_2nd"/>
</dbReference>
<reference evidence="7 8" key="1">
    <citation type="submission" date="2021-01" db="EMBL/GenBank/DDBJ databases">
        <title>Belnapia mucosa sp. nov. and Belnapia arida sp. nov., isolated from the Tabernas Desert (Almeria, Spain).</title>
        <authorList>
            <person name="Molina-Menor E."/>
            <person name="Vidal-Verdu A."/>
            <person name="Calonge A."/>
            <person name="Satari L."/>
            <person name="Pereto Magraner J."/>
            <person name="Porcar Miralles M."/>
        </authorList>
    </citation>
    <scope>NUCLEOTIDE SEQUENCE [LARGE SCALE GENOMIC DNA]</scope>
    <source>
        <strain evidence="7 8">T6</strain>
    </source>
</reference>